<dbReference type="AlphaFoldDB" id="C9LFG4"/>
<keyword evidence="1" id="KW-0472">Membrane</keyword>
<evidence type="ECO:0000313" key="2">
    <source>
        <dbReference type="EMBL" id="EEX72483.1"/>
    </source>
</evidence>
<dbReference type="Proteomes" id="UP000003460">
    <property type="component" value="Unassembled WGS sequence"/>
</dbReference>
<comment type="caution">
    <text evidence="2">The sequence shown here is derived from an EMBL/GenBank/DDBJ whole genome shotgun (WGS) entry which is preliminary data.</text>
</comment>
<sequence length="674" mass="70855">MLRKEFQQGGIIIMKQHLLKNTYAAIVALFIAMMALPTTAQAQTKYDLEICGTWVTSDNCSDLSGIYGVEGTVKYDPDSKTLTLEGAKLTASICIWSKIDGLTIKVSGANELDARSAVAISVRAPMTITGGGTLNGKSLADCVILIWNTNLTIKDCIVNAKGEYGIKGKYGSEKLLISKATVTAEGKLKWGGSICDFKEITLEDCAITQPAGARFDESKHAIVLNGEIVESEVKIVPTKYDLFICGTQVTSDHCGDLSVIPGVKGSVSYDPYNKTLTLENAKLNVEGDHSGIESEIDGLTIKVGGTNELKAENSAAVTIGAPATITGGGTLNAESEESCGIYALETNLTIKDCIVNAKGKYGITGQVGSKEKLLISNATVTAEGRAGSICDFKEITLEDCAITQPAGAVVDNSQGAVVLNGETVTSEVKIEPITKYDLKICGTQVTSGNCGDLSVIDGVEGTVKYDPDSKTLTLEDAKLNIEGEVDCIESEIDGLTIKVSGTNELNAVDAAAIVDAPTTITGGGTLNMKSEKYAAIYAARTNLTIKDCIVNAKGKWGIAGYNDSKEKLFISKATVTAEGREGSIRNFKEITLEDCAITQPAGAVVDNSQGAVVLNGEIVKSEVVITRGSDGINTPTIDTTARSGIYTLSGVKLGGEVKDLPKGVYIVNGKKVVK</sequence>
<name>C9LFG4_9BACT</name>
<evidence type="ECO:0000256" key="1">
    <source>
        <dbReference type="SAM" id="Phobius"/>
    </source>
</evidence>
<accession>C9LFG4</accession>
<reference evidence="2" key="1">
    <citation type="submission" date="2009-09" db="EMBL/GenBank/DDBJ databases">
        <authorList>
            <person name="Weinstock G."/>
            <person name="Sodergren E."/>
            <person name="Clifton S."/>
            <person name="Fulton L."/>
            <person name="Fulton B."/>
            <person name="Courtney L."/>
            <person name="Fronick C."/>
            <person name="Harrison M."/>
            <person name="Strong C."/>
            <person name="Farmer C."/>
            <person name="Delahaunty K."/>
            <person name="Markovic C."/>
            <person name="Hall O."/>
            <person name="Minx P."/>
            <person name="Tomlinson C."/>
            <person name="Mitreva M."/>
            <person name="Nelson J."/>
            <person name="Hou S."/>
            <person name="Wollam A."/>
            <person name="Pepin K.H."/>
            <person name="Johnson M."/>
            <person name="Bhonagiri V."/>
            <person name="Nash W.E."/>
            <person name="Warren W."/>
            <person name="Chinwalla A."/>
            <person name="Mardis E.R."/>
            <person name="Wilson R.K."/>
        </authorList>
    </citation>
    <scope>NUCLEOTIDE SEQUENCE [LARGE SCALE GENOMIC DNA]</scope>
    <source>
        <strain evidence="2">ATCC 51259</strain>
    </source>
</reference>
<dbReference type="SUPFAM" id="SSF51126">
    <property type="entry name" value="Pectin lyase-like"/>
    <property type="match status" value="1"/>
</dbReference>
<evidence type="ECO:0000313" key="3">
    <source>
        <dbReference type="Proteomes" id="UP000003460"/>
    </source>
</evidence>
<keyword evidence="1" id="KW-0812">Transmembrane</keyword>
<protein>
    <submittedName>
        <fullName evidence="2">Uncharacterized protein</fullName>
    </submittedName>
</protein>
<organism evidence="2 3">
    <name type="scientific">Alloprevotella tannerae ATCC 51259</name>
    <dbReference type="NCBI Taxonomy" id="626522"/>
    <lineage>
        <taxon>Bacteria</taxon>
        <taxon>Pseudomonadati</taxon>
        <taxon>Bacteroidota</taxon>
        <taxon>Bacteroidia</taxon>
        <taxon>Bacteroidales</taxon>
        <taxon>Prevotellaceae</taxon>
        <taxon>Alloprevotella</taxon>
    </lineage>
</organism>
<dbReference type="InterPro" id="IPR011050">
    <property type="entry name" value="Pectin_lyase_fold/virulence"/>
</dbReference>
<proteinExistence type="predicted"/>
<feature type="transmembrane region" description="Helical" evidence="1">
    <location>
        <begin position="21"/>
        <end position="40"/>
    </location>
</feature>
<keyword evidence="1" id="KW-1133">Transmembrane helix</keyword>
<dbReference type="EMBL" id="ACIJ02000016">
    <property type="protein sequence ID" value="EEX72483.1"/>
    <property type="molecule type" value="Genomic_DNA"/>
</dbReference>
<dbReference type="HOGENOM" id="CLU_026286_0_0_10"/>
<dbReference type="eggNOG" id="ENOG502ZYVS">
    <property type="taxonomic scope" value="Bacteria"/>
</dbReference>
<keyword evidence="3" id="KW-1185">Reference proteome</keyword>
<gene>
    <name evidence="2" type="ORF">GCWU000325_00946</name>
</gene>